<accession>A0A2A9M1S2</accession>
<feature type="region of interest" description="Disordered" evidence="1">
    <location>
        <begin position="1391"/>
        <end position="1476"/>
    </location>
</feature>
<feature type="transmembrane region" description="Helical" evidence="2">
    <location>
        <begin position="166"/>
        <end position="184"/>
    </location>
</feature>
<feature type="region of interest" description="Disordered" evidence="1">
    <location>
        <begin position="2415"/>
        <end position="2540"/>
    </location>
</feature>
<organism evidence="3 4">
    <name type="scientific">Besnoitia besnoiti</name>
    <name type="common">Apicomplexan protozoan</name>
    <dbReference type="NCBI Taxonomy" id="94643"/>
    <lineage>
        <taxon>Eukaryota</taxon>
        <taxon>Sar</taxon>
        <taxon>Alveolata</taxon>
        <taxon>Apicomplexa</taxon>
        <taxon>Conoidasida</taxon>
        <taxon>Coccidia</taxon>
        <taxon>Eucoccidiorida</taxon>
        <taxon>Eimeriorina</taxon>
        <taxon>Sarcocystidae</taxon>
        <taxon>Besnoitia</taxon>
    </lineage>
</organism>
<feature type="transmembrane region" description="Helical" evidence="2">
    <location>
        <begin position="77"/>
        <end position="101"/>
    </location>
</feature>
<feature type="region of interest" description="Disordered" evidence="1">
    <location>
        <begin position="359"/>
        <end position="381"/>
    </location>
</feature>
<keyword evidence="2" id="KW-0472">Membrane</keyword>
<feature type="compositionally biased region" description="Low complexity" evidence="1">
    <location>
        <begin position="1553"/>
        <end position="1564"/>
    </location>
</feature>
<feature type="transmembrane region" description="Helical" evidence="2">
    <location>
        <begin position="675"/>
        <end position="702"/>
    </location>
</feature>
<keyword evidence="2" id="KW-1133">Transmembrane helix</keyword>
<feature type="region of interest" description="Disordered" evidence="1">
    <location>
        <begin position="2115"/>
        <end position="2257"/>
    </location>
</feature>
<feature type="transmembrane region" description="Helical" evidence="2">
    <location>
        <begin position="632"/>
        <end position="655"/>
    </location>
</feature>
<feature type="compositionally biased region" description="Basic and acidic residues" evidence="1">
    <location>
        <begin position="1410"/>
        <end position="1419"/>
    </location>
</feature>
<evidence type="ECO:0008006" key="5">
    <source>
        <dbReference type="Google" id="ProtNLM"/>
    </source>
</evidence>
<feature type="compositionally biased region" description="Basic and acidic residues" evidence="1">
    <location>
        <begin position="1509"/>
        <end position="1523"/>
    </location>
</feature>
<feature type="compositionally biased region" description="Basic and acidic residues" evidence="1">
    <location>
        <begin position="2582"/>
        <end position="2599"/>
    </location>
</feature>
<feature type="region of interest" description="Disordered" evidence="1">
    <location>
        <begin position="2341"/>
        <end position="2403"/>
    </location>
</feature>
<feature type="compositionally biased region" description="Basic and acidic residues" evidence="1">
    <location>
        <begin position="2149"/>
        <end position="2161"/>
    </location>
</feature>
<feature type="compositionally biased region" description="Polar residues" evidence="1">
    <location>
        <begin position="2509"/>
        <end position="2531"/>
    </location>
</feature>
<feature type="compositionally biased region" description="Pro residues" evidence="1">
    <location>
        <begin position="12"/>
        <end position="22"/>
    </location>
</feature>
<evidence type="ECO:0000256" key="2">
    <source>
        <dbReference type="SAM" id="Phobius"/>
    </source>
</evidence>
<feature type="transmembrane region" description="Helical" evidence="2">
    <location>
        <begin position="599"/>
        <end position="620"/>
    </location>
</feature>
<feature type="transmembrane region" description="Helical" evidence="2">
    <location>
        <begin position="190"/>
        <end position="210"/>
    </location>
</feature>
<feature type="transmembrane region" description="Helical" evidence="2">
    <location>
        <begin position="714"/>
        <end position="731"/>
    </location>
</feature>
<name>A0A2A9M1S2_BESBE</name>
<sequence>MGDGPLREWLLSPPPRSAPPPLSGRETICEGASPPAESAGGGHAEFARREFFGTPAARQRVLEHRKRRAKSFYGNRTIGEFGSFVYLVNQIFGASLVAIPYVFKASGYVPCLLSNAFTCVVAAFAALMLMRAMTMIKGNYAFQQRVEYAACVAYFLGKKRAGLVQVSFYFAMQAMNVASIVVVSQAIDQLLILFGGYTAVRVVLFVRAGLQVHPTLCFRLYDAGDYALYSGVEIPSASGVGSSASADSTFLLSASSLLSALSPASSSAAFSPSPPVPAPAPLYLSITLGYIICACICIPLSTCSMEENMTVQYVSFTFLLVSIFAMSCSAAVKLSGPSLSPSLSASVSPLPPPSPLSPFVSPPFLREGTPPPAAPPFPSAAVPLSPRPSAGLVNDDARGFAAEEGPLETFAAADRLPDAGDEEGFAGTVNLSELLQKSDDPLSPSFSPTLSTSPSSSPPRSSSPSPSLSAAASPPSSAASSGMGSPPEASPALSPAVSPPRLRASQSPQGAPSSSFSSASPPDAERELGDSLPSLLTAALVHLLPRAEESREATVRVAGAQETGGAAATAGATLSQVGAGLAEASEHTRLPSPFGEKKFGQLFSSFVAGYSYVTVVPCWANEMTAEVRVERAVWVSSAFCCLIYFFFGLLLAAAYPNLNSDNVLQEMLSDPSTPLFAHVAIYIFDLFTILPGILVYCIATRYNLVNSGFCTRRNAFWIGVAAPFAVSWLLMNNTYFSGLLTWSSLFFSLMCNFIAPIGVYILACTKLPPLQRNLQGKRGKVLFNPRVRRNVQGAGGSAASADQVRLSLLQWLRSTLQEEAKTGDLDPHLLHLLLSPSTVPGLAVSDLPAPPPAVLDERMHFPPVPETFPEASFEGGRHSDSLLSSHPRSAWLAEEAATAAVAAAALQMRGGGGLPTLGYGYARSQRLGASRLHSLSPPDSEETLPFLFTCGVSTPRDCRSTLSSAFMSGRSTPGSFPRNPSFSPPFSPPFSHVSPACAPRGAMRKFSSLSLALSSPQRSPPLLALGSAPVVPAVVRLERRRDETHSERLEEGLDAEEEADVLALLPERLPSGALGGAALMGRNRSRRLGFRDPDGVRAKPVYRRAWSLPPPSPQRQLARRASAEGRAILEEVDLRLRRHLAAQQAAAEAGRRRCLCVGEAGADRGRSRDDEVEEAGAPVGEGGGTARTVSCAGATAPSRQGSDASSPEWLQQAFAASTAAAPVADRLRSAPSQSFAHRVLRGTSETMFRFISDEMPSERSAPPERGGARRAEDRRDSSDAGVFRVAGLPTLVGGGGCVAAEASQDEPEVAECVTRDVDDDAASIRAQLELPKFLLLHADEVEKNVWLMSLEGGGLEDPGWRATLAGQRRRSLSEEADDATRCTQRRNTVQGAAFARPYHADAGPAGGGRHFSDSGERTRTRSRTLHPRFVDADEDEGDGRALLSGGGGAPAPWRGRSHSLGDYGSSAAGEDSAEGLPGCPALAKKARFPGEQEASEGLTSLAAALPAADSKEAGHDAPTRRDGGAAPEALEASFSAGSRGPVGGSERESAGPLARTTDLAAATAVGGDAPQEPRAPEGTTPRTGGAPEAGTRESARGSPALWQEKGERAARLSGNRLPSFFLRSSSFAGNGGRHAAPGLSRTSAFRSEGLVSPEPCALSACKAFPALACPGREAVRSPSPSFPTESGSLHSAAVPQYAPTCASVPSPLLGASGARVVVDTPPPSRVASPLLMAARAQSLGTQLSLTSSAPLALASPGPQGSFPELAVRRTLSCVAVGVGTGAGEARSASGAWGERRAALRSFASLSDPRSRGLGESPFCRSATVQFGGGERRLERGAFLRGSRVRGSSRPSSATCGASSLLLPRENSVERLGIGKRGKEVLLQQQEQWFHQQRALRKRFSSLACGRSGFFCDRPGVLGPQPSLSSWTRPVKLNSAPPPALQRLCSFRALSPPAPASRDFSEAFLAVEGLEAPLLLRRLKERKKAAADAEKVRRETSRSSSTSLSLIPSYASFASPQRAFSLQRAGDADGAQSPFPWWGGRREEEEDELEPGTGWRRGGGFSLRRSVSVHAPAKHSALTTDEREDHRWTLYRGSSARQVANLFGRDKTQLADVLTGLRGGERDSDACDKAPAAGAERRQAAEPDASARAGESRHRESEREGVGDTGGDELQGPEGGGLRRSATVRLPGDSEGPSSSCAAWSRERRRRFSEGEPAQGDALLASPSGHPRHALSSPPGALAAGSRSTGGVSFADSESVSGPLSASVSCCTPISSMFYSPRSSMTETSPPGVCRASHPLSASPYGLERIPSSQISSFASSRSSSRLLSSSPSTFLLSQLAEKADETGLPRAQEARCPDSGDKAGSWMEEMGAKQLSTLSRSFSSPDRGGAPRSSAENQRRGLEEDRRLSSLAASLYRRCSEERRGDACERGDASREFEREGGRQEAEGETGEKRDEAASAGSSLFDGKAAETRPLSRTDARRETRFESHEADKGPEPVLASAAFKRERKRVATLSQTSSSLPSRNASPPVTSSGARTPARRGSPSLHLFRWISSSPSSSFSSAWRVFRSLQNEDEWSKKRAPLLAECEREEERGREQSEEETRGWSGAGGAREAPSGPRPRSRVRYAFTASQEEQEEDTESCSDGRATPSASGQHPQGGRASLPSHLNARAEEGEQTKPQAPRFSPPQAEPAQPFPQRRRGKMATVCLRPSAAAARGERGDGEPEAGPAEREQRGAGDRGRETHKDADLEEGKAVVSRVDPYASLPTIQVTFAEDAAVSGYEDALAVDEDVLTGDLLPIKIHVYPTAFLRNKHIELSVSILASVLLCACASLTYQLIWGEEN</sequence>
<feature type="compositionally biased region" description="Pro residues" evidence="1">
    <location>
        <begin position="369"/>
        <end position="378"/>
    </location>
</feature>
<keyword evidence="2" id="KW-0812">Transmembrane</keyword>
<feature type="compositionally biased region" description="Basic and acidic residues" evidence="1">
    <location>
        <begin position="2464"/>
        <end position="2491"/>
    </location>
</feature>
<feature type="region of interest" description="Disordered" evidence="1">
    <location>
        <begin position="2571"/>
        <end position="2749"/>
    </location>
</feature>
<feature type="transmembrane region" description="Helical" evidence="2">
    <location>
        <begin position="282"/>
        <end position="301"/>
    </location>
</feature>
<feature type="compositionally biased region" description="Basic and acidic residues" evidence="1">
    <location>
        <begin position="2118"/>
        <end position="2127"/>
    </location>
</feature>
<feature type="transmembrane region" description="Helical" evidence="2">
    <location>
        <begin position="107"/>
        <end position="129"/>
    </location>
</feature>
<feature type="compositionally biased region" description="Low complexity" evidence="1">
    <location>
        <begin position="441"/>
        <end position="522"/>
    </location>
</feature>
<evidence type="ECO:0000313" key="3">
    <source>
        <dbReference type="EMBL" id="PFH32448.1"/>
    </source>
</evidence>
<evidence type="ECO:0000256" key="1">
    <source>
        <dbReference type="SAM" id="MobiDB-lite"/>
    </source>
</evidence>
<feature type="compositionally biased region" description="Polar residues" evidence="1">
    <location>
        <begin position="1197"/>
        <end position="1207"/>
    </location>
</feature>
<keyword evidence="4" id="KW-1185">Reference proteome</keyword>
<feature type="compositionally biased region" description="Basic and acidic residues" evidence="1">
    <location>
        <begin position="2393"/>
        <end position="2403"/>
    </location>
</feature>
<feature type="compositionally biased region" description="Polar residues" evidence="1">
    <location>
        <begin position="2370"/>
        <end position="2380"/>
    </location>
</feature>
<reference evidence="3 4" key="1">
    <citation type="submission" date="2017-09" db="EMBL/GenBank/DDBJ databases">
        <title>Genome sequencing of Besnoitia besnoiti strain Bb-Ger1.</title>
        <authorList>
            <person name="Schares G."/>
            <person name="Venepally P."/>
            <person name="Lorenzi H.A."/>
        </authorList>
    </citation>
    <scope>NUCLEOTIDE SEQUENCE [LARGE SCALE GENOMIC DNA]</scope>
    <source>
        <strain evidence="3 4">Bb-Ger1</strain>
    </source>
</reference>
<feature type="transmembrane region" description="Helical" evidence="2">
    <location>
        <begin position="313"/>
        <end position="332"/>
    </location>
</feature>
<dbReference type="GeneID" id="40306827"/>
<comment type="caution">
    <text evidence="3">The sequence shown here is derived from an EMBL/GenBank/DDBJ whole genome shotgun (WGS) entry which is preliminary data.</text>
</comment>
<dbReference type="EMBL" id="NWUJ01000011">
    <property type="protein sequence ID" value="PFH32448.1"/>
    <property type="molecule type" value="Genomic_DNA"/>
</dbReference>
<feature type="compositionally biased region" description="Basic and acidic residues" evidence="1">
    <location>
        <begin position="1266"/>
        <end position="1278"/>
    </location>
</feature>
<dbReference type="OrthoDB" id="332166at2759"/>
<feature type="compositionally biased region" description="Basic and acidic residues" evidence="1">
    <location>
        <begin position="2415"/>
        <end position="2453"/>
    </location>
</feature>
<feature type="compositionally biased region" description="Basic and acidic residues" evidence="1">
    <location>
        <begin position="2712"/>
        <end position="2749"/>
    </location>
</feature>
<dbReference type="Proteomes" id="UP000224006">
    <property type="component" value="Chromosome X"/>
</dbReference>
<feature type="compositionally biased region" description="Polar residues" evidence="1">
    <location>
        <begin position="2241"/>
        <end position="2257"/>
    </location>
</feature>
<evidence type="ECO:0000313" key="4">
    <source>
        <dbReference type="Proteomes" id="UP000224006"/>
    </source>
</evidence>
<dbReference type="VEuPathDB" id="ToxoDB:BESB_017660"/>
<proteinExistence type="predicted"/>
<feature type="region of interest" description="Disordered" evidence="1">
    <location>
        <begin position="2021"/>
        <end position="2057"/>
    </location>
</feature>
<dbReference type="PANTHER" id="PTHR16189">
    <property type="entry name" value="TRANSMEMBRANE PROTEIN 104-RELATED"/>
    <property type="match status" value="1"/>
</dbReference>
<protein>
    <recommendedName>
        <fullName evidence="5">Transmembrane amino acid transporter</fullName>
    </recommendedName>
</protein>
<feature type="region of interest" description="Disordered" evidence="1">
    <location>
        <begin position="437"/>
        <end position="529"/>
    </location>
</feature>
<feature type="region of interest" description="Disordered" evidence="1">
    <location>
        <begin position="1507"/>
        <end position="1526"/>
    </location>
</feature>
<feature type="compositionally biased region" description="Basic and acidic residues" evidence="1">
    <location>
        <begin position="2341"/>
        <end position="2357"/>
    </location>
</feature>
<dbReference type="PANTHER" id="PTHR16189:SF3">
    <property type="entry name" value="AMINO ACID TRANSPORTER TRANSMEMBRANE DOMAIN-CONTAINING PROTEIN"/>
    <property type="match status" value="1"/>
</dbReference>
<feature type="region of interest" description="Disordered" evidence="1">
    <location>
        <begin position="1162"/>
        <end position="1207"/>
    </location>
</feature>
<feature type="region of interest" description="Disordered" evidence="1">
    <location>
        <begin position="1533"/>
        <end position="1609"/>
    </location>
</feature>
<dbReference type="STRING" id="94643.A0A2A9M1S2"/>
<gene>
    <name evidence="3" type="ORF">BESB_017660</name>
</gene>
<dbReference type="KEGG" id="bbes:BESB_017660"/>
<feature type="region of interest" description="Disordered" evidence="1">
    <location>
        <begin position="1"/>
        <end position="42"/>
    </location>
</feature>
<feature type="region of interest" description="Disordered" evidence="1">
    <location>
        <begin position="1252"/>
        <end position="1280"/>
    </location>
</feature>
<dbReference type="RefSeq" id="XP_029216457.1">
    <property type="nucleotide sequence ID" value="XM_029360481.1"/>
</dbReference>